<dbReference type="Pfam" id="PF00583">
    <property type="entry name" value="Acetyltransf_1"/>
    <property type="match status" value="1"/>
</dbReference>
<dbReference type="Proteomes" id="UP001179647">
    <property type="component" value="Chromosome"/>
</dbReference>
<organism evidence="2 3">
    <name type="scientific">Vagococcus intermedius</name>
    <dbReference type="NCBI Taxonomy" id="2991418"/>
    <lineage>
        <taxon>Bacteria</taxon>
        <taxon>Bacillati</taxon>
        <taxon>Bacillota</taxon>
        <taxon>Bacilli</taxon>
        <taxon>Lactobacillales</taxon>
        <taxon>Enterococcaceae</taxon>
        <taxon>Vagococcus</taxon>
    </lineage>
</organism>
<dbReference type="Gene3D" id="3.40.630.30">
    <property type="match status" value="1"/>
</dbReference>
<keyword evidence="3" id="KW-1185">Reference proteome</keyword>
<gene>
    <name evidence="2" type="ORF">OL234_03535</name>
</gene>
<dbReference type="GO" id="GO:0016747">
    <property type="term" value="F:acyltransferase activity, transferring groups other than amino-acyl groups"/>
    <property type="evidence" value="ECO:0007669"/>
    <property type="project" value="InterPro"/>
</dbReference>
<dbReference type="SUPFAM" id="SSF55729">
    <property type="entry name" value="Acyl-CoA N-acyltransferases (Nat)"/>
    <property type="match status" value="1"/>
</dbReference>
<proteinExistence type="predicted"/>
<name>A0AAF0I846_9ENTE</name>
<dbReference type="CDD" id="cd04301">
    <property type="entry name" value="NAT_SF"/>
    <property type="match status" value="1"/>
</dbReference>
<dbReference type="PROSITE" id="PS51186">
    <property type="entry name" value="GNAT"/>
    <property type="match status" value="1"/>
</dbReference>
<evidence type="ECO:0000259" key="1">
    <source>
        <dbReference type="PROSITE" id="PS51186"/>
    </source>
</evidence>
<dbReference type="InterPro" id="IPR016181">
    <property type="entry name" value="Acyl_CoA_acyltransferase"/>
</dbReference>
<feature type="domain" description="N-acetyltransferase" evidence="1">
    <location>
        <begin position="3"/>
        <end position="209"/>
    </location>
</feature>
<dbReference type="InterPro" id="IPR000182">
    <property type="entry name" value="GNAT_dom"/>
</dbReference>
<dbReference type="KEGG" id="vie:OL234_03535"/>
<evidence type="ECO:0000313" key="3">
    <source>
        <dbReference type="Proteomes" id="UP001179647"/>
    </source>
</evidence>
<dbReference type="AlphaFoldDB" id="A0AAF0I846"/>
<dbReference type="EMBL" id="CP110232">
    <property type="protein sequence ID" value="WEG73995.1"/>
    <property type="molecule type" value="Genomic_DNA"/>
</dbReference>
<evidence type="ECO:0000313" key="2">
    <source>
        <dbReference type="EMBL" id="WEG73995.1"/>
    </source>
</evidence>
<reference evidence="2" key="1">
    <citation type="submission" date="2022-10" db="EMBL/GenBank/DDBJ databases">
        <title>Vagococcus sp. isolated from poultry meat.</title>
        <authorList>
            <person name="Johansson P."/>
            <person name="Bjorkroth J."/>
        </authorList>
    </citation>
    <scope>NUCLEOTIDE SEQUENCE</scope>
    <source>
        <strain evidence="2">STAA11</strain>
    </source>
</reference>
<sequence>MTLYFRNIKKKDFKTLESIIQKIWEYDTFCSPKTSKRAVKMFLSSCLAHSSFSQVAVYQDQVVGVILAKDLTCKKQNVRDLFRLASSLLPLYLTEEGRHVLTNLTKVEALDQELLAKSNKNYEAELTLFVMADGYQGKGIGKTLYQAAISYFEQQKVTNFYLFTDTKCHYQFYEYQGMKQQDKKMMTLTLTPDRSKEQIGFFLYDKELK</sequence>
<dbReference type="RefSeq" id="WP_275469794.1">
    <property type="nucleotide sequence ID" value="NZ_CP110232.1"/>
</dbReference>
<accession>A0AAF0I846</accession>
<protein>
    <submittedName>
        <fullName evidence="2">GNAT family N-acetyltransferase</fullName>
    </submittedName>
</protein>